<organism evidence="1 2">
    <name type="scientific">Xenopus laevis</name>
    <name type="common">African clawed frog</name>
    <dbReference type="NCBI Taxonomy" id="8355"/>
    <lineage>
        <taxon>Eukaryota</taxon>
        <taxon>Metazoa</taxon>
        <taxon>Chordata</taxon>
        <taxon>Craniata</taxon>
        <taxon>Vertebrata</taxon>
        <taxon>Euteleostomi</taxon>
        <taxon>Amphibia</taxon>
        <taxon>Batrachia</taxon>
        <taxon>Anura</taxon>
        <taxon>Pipoidea</taxon>
        <taxon>Pipidae</taxon>
        <taxon>Xenopodinae</taxon>
        <taxon>Xenopus</taxon>
        <taxon>Xenopus</taxon>
    </lineage>
</organism>
<dbReference type="EMBL" id="CM004467">
    <property type="protein sequence ID" value="OCT98809.1"/>
    <property type="molecule type" value="Genomic_DNA"/>
</dbReference>
<evidence type="ECO:0000313" key="2">
    <source>
        <dbReference type="Proteomes" id="UP000694892"/>
    </source>
</evidence>
<proteinExistence type="predicted"/>
<reference evidence="2" key="1">
    <citation type="journal article" date="2016" name="Nature">
        <title>Genome evolution in the allotetraploid frog Xenopus laevis.</title>
        <authorList>
            <person name="Session A.M."/>
            <person name="Uno Y."/>
            <person name="Kwon T."/>
            <person name="Chapman J.A."/>
            <person name="Toyoda A."/>
            <person name="Takahashi S."/>
            <person name="Fukui A."/>
            <person name="Hikosaka A."/>
            <person name="Suzuki A."/>
            <person name="Kondo M."/>
            <person name="van Heeringen S.J."/>
            <person name="Quigley I."/>
            <person name="Heinz S."/>
            <person name="Ogino H."/>
            <person name="Ochi H."/>
            <person name="Hellsten U."/>
            <person name="Lyons J.B."/>
            <person name="Simakov O."/>
            <person name="Putnam N."/>
            <person name="Stites J."/>
            <person name="Kuroki Y."/>
            <person name="Tanaka T."/>
            <person name="Michiue T."/>
            <person name="Watanabe M."/>
            <person name="Bogdanovic O."/>
            <person name="Lister R."/>
            <person name="Georgiou G."/>
            <person name="Paranjpe S.S."/>
            <person name="van Kruijsbergen I."/>
            <person name="Shu S."/>
            <person name="Carlson J."/>
            <person name="Kinoshita T."/>
            <person name="Ohta Y."/>
            <person name="Mawaribuchi S."/>
            <person name="Jenkins J."/>
            <person name="Grimwood J."/>
            <person name="Schmutz J."/>
            <person name="Mitros T."/>
            <person name="Mozaffari S.V."/>
            <person name="Suzuki Y."/>
            <person name="Haramoto Y."/>
            <person name="Yamamoto T.S."/>
            <person name="Takagi C."/>
            <person name="Heald R."/>
            <person name="Miller K."/>
            <person name="Haudenschild C."/>
            <person name="Kitzman J."/>
            <person name="Nakayama T."/>
            <person name="Izutsu Y."/>
            <person name="Robert J."/>
            <person name="Fortriede J."/>
            <person name="Burns K."/>
            <person name="Lotay V."/>
            <person name="Karimi K."/>
            <person name="Yasuoka Y."/>
            <person name="Dichmann D.S."/>
            <person name="Flajnik M.F."/>
            <person name="Houston D.W."/>
            <person name="Shendure J."/>
            <person name="DuPasquier L."/>
            <person name="Vize P.D."/>
            <person name="Zorn A.M."/>
            <person name="Ito M."/>
            <person name="Marcotte E.M."/>
            <person name="Wallingford J.B."/>
            <person name="Ito Y."/>
            <person name="Asashima M."/>
            <person name="Ueno N."/>
            <person name="Matsuda Y."/>
            <person name="Veenstra G.J."/>
            <person name="Fujiyama A."/>
            <person name="Harland R.M."/>
            <person name="Taira M."/>
            <person name="Rokhsar D.S."/>
        </authorList>
    </citation>
    <scope>NUCLEOTIDE SEQUENCE [LARGE SCALE GENOMIC DNA]</scope>
    <source>
        <strain evidence="2">J</strain>
    </source>
</reference>
<sequence length="105" mass="11727">MRAAVCLSRVFVMSLPEVTSHSNQVIWTTDSVLLFSMHFHLAFPSTPCYSLTAVSSPFLPPPSVLLSPSMSLYLSLPSATFVIQKKNTRQEEGELVRWLPALKLF</sequence>
<dbReference type="Proteomes" id="UP000694892">
    <property type="component" value="Chromosome 1S"/>
</dbReference>
<protein>
    <submittedName>
        <fullName evidence="1">Uncharacterized protein</fullName>
    </submittedName>
</protein>
<name>A0A974I230_XENLA</name>
<dbReference type="AlphaFoldDB" id="A0A974I230"/>
<gene>
    <name evidence="1" type="ORF">XELAEV_18011044mg</name>
</gene>
<evidence type="ECO:0000313" key="1">
    <source>
        <dbReference type="EMBL" id="OCT98809.1"/>
    </source>
</evidence>
<accession>A0A974I230</accession>